<dbReference type="NCBIfam" id="TIGR02639">
    <property type="entry name" value="ClpA"/>
    <property type="match status" value="1"/>
</dbReference>
<dbReference type="InterPro" id="IPR041546">
    <property type="entry name" value="ClpA/ClpB_AAA_lid"/>
</dbReference>
<dbReference type="InterPro" id="IPR019489">
    <property type="entry name" value="Clp_ATPase_C"/>
</dbReference>
<keyword evidence="10" id="KW-1185">Reference proteome</keyword>
<dbReference type="EMBL" id="CP002432">
    <property type="protein sequence ID" value="ADU65836.1"/>
    <property type="molecule type" value="Genomic_DNA"/>
</dbReference>
<feature type="domain" description="Clp R" evidence="8">
    <location>
        <begin position="1"/>
        <end position="64"/>
    </location>
</feature>
<dbReference type="PANTHER" id="PTHR11638:SF111">
    <property type="entry name" value="ATP-DEPENDENT CLP PROTEASE ATP-BINDING SUBUNIT CLPA"/>
    <property type="match status" value="1"/>
</dbReference>
<gene>
    <name evidence="9" type="ordered locus">Selin_1101</name>
</gene>
<proteinExistence type="inferred from homology"/>
<dbReference type="FunCoup" id="E6W3W8">
    <property type="interactions" value="192"/>
</dbReference>
<dbReference type="CDD" id="cd00009">
    <property type="entry name" value="AAA"/>
    <property type="match status" value="1"/>
</dbReference>
<dbReference type="InterPro" id="IPR050130">
    <property type="entry name" value="ClpA_ClpB"/>
</dbReference>
<name>E6W3W8_DESIS</name>
<evidence type="ECO:0000256" key="2">
    <source>
        <dbReference type="ARBA" id="ARBA00022741"/>
    </source>
</evidence>
<evidence type="ECO:0000256" key="7">
    <source>
        <dbReference type="SAM" id="MobiDB-lite"/>
    </source>
</evidence>
<dbReference type="Pfam" id="PF10431">
    <property type="entry name" value="ClpB_D2-small"/>
    <property type="match status" value="1"/>
</dbReference>
<keyword evidence="1 5" id="KW-0677">Repeat</keyword>
<dbReference type="SUPFAM" id="SSF81923">
    <property type="entry name" value="Double Clp-N motif"/>
    <property type="match status" value="1"/>
</dbReference>
<dbReference type="PROSITE" id="PS00870">
    <property type="entry name" value="CLPAB_1"/>
    <property type="match status" value="1"/>
</dbReference>
<keyword evidence="9" id="KW-0378">Hydrolase</keyword>
<dbReference type="Proteomes" id="UP000002572">
    <property type="component" value="Chromosome"/>
</dbReference>
<dbReference type="Gene3D" id="1.10.8.60">
    <property type="match status" value="2"/>
</dbReference>
<dbReference type="STRING" id="653733.Selin_1101"/>
<dbReference type="SMART" id="SM00382">
    <property type="entry name" value="AAA"/>
    <property type="match status" value="2"/>
</dbReference>
<dbReference type="GO" id="GO:0016887">
    <property type="term" value="F:ATP hydrolysis activity"/>
    <property type="evidence" value="ECO:0007669"/>
    <property type="project" value="InterPro"/>
</dbReference>
<dbReference type="KEGG" id="din:Selin_1101"/>
<dbReference type="OrthoDB" id="9803641at2"/>
<dbReference type="Pfam" id="PF00004">
    <property type="entry name" value="AAA"/>
    <property type="match status" value="1"/>
</dbReference>
<evidence type="ECO:0000256" key="4">
    <source>
        <dbReference type="ARBA" id="ARBA00023186"/>
    </source>
</evidence>
<dbReference type="GO" id="GO:0034605">
    <property type="term" value="P:cellular response to heat"/>
    <property type="evidence" value="ECO:0007669"/>
    <property type="project" value="TreeGrafter"/>
</dbReference>
<dbReference type="SUPFAM" id="SSF52540">
    <property type="entry name" value="P-loop containing nucleoside triphosphate hydrolases"/>
    <property type="match status" value="2"/>
</dbReference>
<accession>E6W3W8</accession>
<dbReference type="InParanoid" id="E6W3W8"/>
<keyword evidence="4 6" id="KW-0143">Chaperone</keyword>
<dbReference type="GO" id="GO:0005737">
    <property type="term" value="C:cytoplasm"/>
    <property type="evidence" value="ECO:0007669"/>
    <property type="project" value="TreeGrafter"/>
</dbReference>
<dbReference type="InterPro" id="IPR004176">
    <property type="entry name" value="Clp_R_N"/>
</dbReference>
<dbReference type="Pfam" id="PF07724">
    <property type="entry name" value="AAA_2"/>
    <property type="match status" value="1"/>
</dbReference>
<dbReference type="GO" id="GO:0005524">
    <property type="term" value="F:ATP binding"/>
    <property type="evidence" value="ECO:0007669"/>
    <property type="project" value="UniProtKB-KW"/>
</dbReference>
<evidence type="ECO:0000256" key="6">
    <source>
        <dbReference type="RuleBase" id="RU004432"/>
    </source>
</evidence>
<dbReference type="AlphaFoldDB" id="E6W3W8"/>
<dbReference type="GO" id="GO:0008233">
    <property type="term" value="F:peptidase activity"/>
    <property type="evidence" value="ECO:0007669"/>
    <property type="project" value="UniProtKB-KW"/>
</dbReference>
<dbReference type="InterPro" id="IPR027417">
    <property type="entry name" value="P-loop_NTPase"/>
</dbReference>
<dbReference type="PRINTS" id="PR00300">
    <property type="entry name" value="CLPPROTEASEA"/>
</dbReference>
<dbReference type="InterPro" id="IPR013461">
    <property type="entry name" value="ClpA"/>
</dbReference>
<dbReference type="GO" id="GO:0043335">
    <property type="term" value="P:protein unfolding"/>
    <property type="evidence" value="ECO:0007669"/>
    <property type="project" value="InterPro"/>
</dbReference>
<dbReference type="InterPro" id="IPR003959">
    <property type="entry name" value="ATPase_AAA_core"/>
</dbReference>
<dbReference type="InterPro" id="IPR018368">
    <property type="entry name" value="ClpA/B_CS1"/>
</dbReference>
<dbReference type="PROSITE" id="PS00871">
    <property type="entry name" value="CLPAB_2"/>
    <property type="match status" value="1"/>
</dbReference>
<organism evidence="9 10">
    <name type="scientific">Desulfurispirillum indicum (strain ATCC BAA-1389 / DSM 22839 / S5)</name>
    <dbReference type="NCBI Taxonomy" id="653733"/>
    <lineage>
        <taxon>Bacteria</taxon>
        <taxon>Pseudomonadati</taxon>
        <taxon>Chrysiogenota</taxon>
        <taxon>Chrysiogenia</taxon>
        <taxon>Chrysiogenales</taxon>
        <taxon>Chrysiogenaceae</taxon>
        <taxon>Desulfurispirillum</taxon>
    </lineage>
</organism>
<dbReference type="SMART" id="SM01086">
    <property type="entry name" value="ClpB_D2-small"/>
    <property type="match status" value="1"/>
</dbReference>
<comment type="similarity">
    <text evidence="6">Belongs to the ClpA/ClpB family.</text>
</comment>
<dbReference type="InterPro" id="IPR001270">
    <property type="entry name" value="ClpA/B"/>
</dbReference>
<dbReference type="CDD" id="cd19499">
    <property type="entry name" value="RecA-like_ClpB_Hsp104-like"/>
    <property type="match status" value="1"/>
</dbReference>
<sequence>MISKALNQVLSAAFQDAKERGHEYLTLDHLLYVLLDDTTVSQVIRECNGNLEILKNQLNEFLGTLECLPEGTREDPVQTVAFQRVVQRVIIHIQSAGKEFADTTDLLAAMFMENHSMGIYYLRSQGIERVDVLEVISHGLAVQEERPVDESRHDEGVTDEKTADGSKHSMLEKYTRELVQAARDGQIDPIVGRERELHRTMQILCRRKKNNPILIGEPGVGKTAIAEGLALKIAESTVPAPLKDARVYLLDMGGLLAGTRYRGDFEKRLKAIVAELQKDAANSILFIDEIHTIVGAGSTGGGSMDASNILKPALASGKLRCIGATTFSEYRNNFKKDTALSRRFQNVDVGEPSIEEAVAILRGLKSHYEAHHGVQYNRTALRACVELSSRYITERFLPDKAIDLMDETGAAFRMLSGSRRRKTVTVSDVEKVVATMAKIPEKTATLSEKQRLRTLEEDMLRRIFGQGNAITQLSRSIKRSRAGLGNPRKPMGSFLFTGPTGVGKTEVSRQLAELLGVHFQRFDMSEYMEKHAVARLIGSPPGYVGFEQGGLLTETIRRHPHCVLLLDEVEKAHQDIMNILLQVMDHATLTDNTGATADFRNVILIMTSNCGVTEPASLGFGSSLQPRAADAVERFFSPEFRNRLDAMIAFAPLDQSVMRRIVDKFIAELSIQLEEKNVSIAISEKAADFLARKGYSPKFGARPLANLIQQEIHDPLAEEILFGQLEKGGIVQVDYNDSADALCFHYQ</sequence>
<dbReference type="eggNOG" id="COG0542">
    <property type="taxonomic scope" value="Bacteria"/>
</dbReference>
<evidence type="ECO:0000259" key="8">
    <source>
        <dbReference type="PROSITE" id="PS51903"/>
    </source>
</evidence>
<dbReference type="Pfam" id="PF02861">
    <property type="entry name" value="Clp_N"/>
    <property type="match status" value="1"/>
</dbReference>
<keyword evidence="9" id="KW-0645">Protease</keyword>
<keyword evidence="3 6" id="KW-0067">ATP-binding</keyword>
<protein>
    <submittedName>
        <fullName evidence="9">ATP-dependent Clp protease, ATP-binding subunit clpA</fullName>
    </submittedName>
</protein>
<evidence type="ECO:0000256" key="1">
    <source>
        <dbReference type="ARBA" id="ARBA00022737"/>
    </source>
</evidence>
<feature type="region of interest" description="Disordered" evidence="7">
    <location>
        <begin position="144"/>
        <end position="169"/>
    </location>
</feature>
<keyword evidence="2 6" id="KW-0547">Nucleotide-binding</keyword>
<dbReference type="GO" id="GO:0006508">
    <property type="term" value="P:proteolysis"/>
    <property type="evidence" value="ECO:0007669"/>
    <property type="project" value="UniProtKB-KW"/>
</dbReference>
<dbReference type="InterPro" id="IPR036628">
    <property type="entry name" value="Clp_N_dom_sf"/>
</dbReference>
<dbReference type="HOGENOM" id="CLU_005070_4_2_0"/>
<dbReference type="RefSeq" id="WP_013505717.1">
    <property type="nucleotide sequence ID" value="NC_014836.1"/>
</dbReference>
<evidence type="ECO:0000313" key="9">
    <source>
        <dbReference type="EMBL" id="ADU65836.1"/>
    </source>
</evidence>
<dbReference type="InterPro" id="IPR003593">
    <property type="entry name" value="AAA+_ATPase"/>
</dbReference>
<evidence type="ECO:0000256" key="5">
    <source>
        <dbReference type="PROSITE-ProRule" id="PRU01251"/>
    </source>
</evidence>
<dbReference type="Gene3D" id="1.10.1780.10">
    <property type="entry name" value="Clp, N-terminal domain"/>
    <property type="match status" value="1"/>
</dbReference>
<reference evidence="9 10" key="1">
    <citation type="submission" date="2010-12" db="EMBL/GenBank/DDBJ databases">
        <title>Complete sequence of Desulfurispirillum indicum S5.</title>
        <authorList>
            <consortium name="US DOE Joint Genome Institute"/>
            <person name="Lucas S."/>
            <person name="Copeland A."/>
            <person name="Lapidus A."/>
            <person name="Cheng J.-F."/>
            <person name="Goodwin L."/>
            <person name="Pitluck S."/>
            <person name="Chertkov O."/>
            <person name="Held B."/>
            <person name="Detter J.C."/>
            <person name="Han C."/>
            <person name="Tapia R."/>
            <person name="Land M."/>
            <person name="Hauser L."/>
            <person name="Kyrpides N."/>
            <person name="Ivanova N."/>
            <person name="Mikhailova N."/>
            <person name="Haggblom M."/>
            <person name="Rauschenbach I."/>
            <person name="Bini E."/>
            <person name="Woyke T."/>
        </authorList>
    </citation>
    <scope>NUCLEOTIDE SEQUENCE [LARGE SCALE GENOMIC DNA]</scope>
    <source>
        <strain evidence="10">ATCC BAA-1389 / DSM 22839 / S5</strain>
    </source>
</reference>
<evidence type="ECO:0000313" key="10">
    <source>
        <dbReference type="Proteomes" id="UP000002572"/>
    </source>
</evidence>
<dbReference type="InterPro" id="IPR028299">
    <property type="entry name" value="ClpA/B_CS2"/>
</dbReference>
<evidence type="ECO:0000256" key="3">
    <source>
        <dbReference type="ARBA" id="ARBA00022840"/>
    </source>
</evidence>
<dbReference type="FunFam" id="3.40.50.300:FF:000010">
    <property type="entry name" value="Chaperone clpB 1, putative"/>
    <property type="match status" value="1"/>
</dbReference>
<dbReference type="PROSITE" id="PS51903">
    <property type="entry name" value="CLP_R"/>
    <property type="match status" value="1"/>
</dbReference>
<dbReference type="Pfam" id="PF17871">
    <property type="entry name" value="AAA_lid_9"/>
    <property type="match status" value="1"/>
</dbReference>
<dbReference type="Gene3D" id="3.40.50.300">
    <property type="entry name" value="P-loop containing nucleotide triphosphate hydrolases"/>
    <property type="match status" value="2"/>
</dbReference>
<dbReference type="PANTHER" id="PTHR11638">
    <property type="entry name" value="ATP-DEPENDENT CLP PROTEASE"/>
    <property type="match status" value="1"/>
</dbReference>